<comment type="pathway">
    <text evidence="1 11 12">Amino-acid biosynthesis; L-serine biosynthesis; L-serine from 3-phospho-D-glycerate: step 2/3.</text>
</comment>
<dbReference type="InterPro" id="IPR000192">
    <property type="entry name" value="Aminotrans_V_dom"/>
</dbReference>
<dbReference type="PANTHER" id="PTHR43247">
    <property type="entry name" value="PHOSPHOSERINE AMINOTRANSFERASE"/>
    <property type="match status" value="1"/>
</dbReference>
<dbReference type="InterPro" id="IPR015422">
    <property type="entry name" value="PyrdxlP-dep_Trfase_small"/>
</dbReference>
<evidence type="ECO:0000256" key="7">
    <source>
        <dbReference type="ARBA" id="ARBA00023096"/>
    </source>
</evidence>
<keyword evidence="5 11" id="KW-0808">Transferase</keyword>
<keyword evidence="4 11" id="KW-0028">Amino-acid biosynthesis</keyword>
<dbReference type="InterPro" id="IPR015424">
    <property type="entry name" value="PyrdxlP-dep_Trfase"/>
</dbReference>
<sequence length="355" mass="38916">MKHNFGAGPGILPHEVLKQAAAAVIDFNGIGLSILEISHRSPDFEAVLDEAVKLVKELLNVPEGYSVLFLQGGASTQFAMIPYNLLAGDAKAAYVESGVWANKALKEAKYFGGVDVIATSKESNFTYIPKDYEVPADAAYLHLTSNNTIYGTQLHQFPASPIPVVCDMSSDIFSREINVADFGLIYAGAQKNMGPAGTTLVIIKDELLGKIDRKIPAMLDYKVQIDNGSMYNTPPVFAIYVSMLTLNWVKSKGGVAAIQKENEAKAKVLYEEIERNPFFKPVCATEDRSNMNVCFVMENAEHEKPFLKLCDERGIIGIKGHRSVGGFRASIYNALSINSVYALIDVMQEFAEKNK</sequence>
<dbReference type="RefSeq" id="WP_377099476.1">
    <property type="nucleotide sequence ID" value="NZ_JBHTHU010000005.1"/>
</dbReference>
<keyword evidence="15" id="KW-1185">Reference proteome</keyword>
<dbReference type="EC" id="2.6.1.52" evidence="11"/>
<feature type="binding site" evidence="11">
    <location>
        <begin position="74"/>
        <end position="75"/>
    </location>
    <ligand>
        <name>pyridoxal 5'-phosphate</name>
        <dbReference type="ChEBI" id="CHEBI:597326"/>
    </ligand>
</feature>
<proteinExistence type="inferred from homology"/>
<evidence type="ECO:0000256" key="5">
    <source>
        <dbReference type="ARBA" id="ARBA00022679"/>
    </source>
</evidence>
<dbReference type="NCBIfam" id="TIGR01364">
    <property type="entry name" value="serC_1"/>
    <property type="match status" value="1"/>
</dbReference>
<evidence type="ECO:0000259" key="13">
    <source>
        <dbReference type="Pfam" id="PF00266"/>
    </source>
</evidence>
<feature type="binding site" evidence="11">
    <location>
        <position position="40"/>
    </location>
    <ligand>
        <name>L-glutamate</name>
        <dbReference type="ChEBI" id="CHEBI:29985"/>
    </ligand>
</feature>
<dbReference type="NCBIfam" id="NF003764">
    <property type="entry name" value="PRK05355.1"/>
    <property type="match status" value="1"/>
</dbReference>
<dbReference type="HAMAP" id="MF_00160">
    <property type="entry name" value="SerC_aminotrans_5"/>
    <property type="match status" value="1"/>
</dbReference>
<comment type="catalytic activity">
    <reaction evidence="9 11">
        <text>4-(phosphooxy)-L-threonine + 2-oxoglutarate = (R)-3-hydroxy-2-oxo-4-phosphooxybutanoate + L-glutamate</text>
        <dbReference type="Rhea" id="RHEA:16573"/>
        <dbReference type="ChEBI" id="CHEBI:16810"/>
        <dbReference type="ChEBI" id="CHEBI:29985"/>
        <dbReference type="ChEBI" id="CHEBI:58452"/>
        <dbReference type="ChEBI" id="CHEBI:58538"/>
        <dbReference type="EC" id="2.6.1.52"/>
    </reaction>
</comment>
<evidence type="ECO:0000313" key="14">
    <source>
        <dbReference type="EMBL" id="MFD0750321.1"/>
    </source>
</evidence>
<feature type="domain" description="Aminotransferase class V" evidence="13">
    <location>
        <begin position="4"/>
        <end position="341"/>
    </location>
</feature>
<comment type="subcellular location">
    <subcellularLocation>
        <location evidence="11">Cytoplasm</location>
    </subcellularLocation>
</comment>
<protein>
    <recommendedName>
        <fullName evidence="11">Phosphoserine aminotransferase</fullName>
        <ecNumber evidence="11">2.6.1.52</ecNumber>
    </recommendedName>
    <alternativeName>
        <fullName evidence="11">Phosphohydroxythreonine aminotransferase</fullName>
        <shortName evidence="11">PSAT</shortName>
    </alternativeName>
</protein>
<keyword evidence="7 11" id="KW-0664">Pyridoxine biosynthesis</keyword>
<comment type="caution">
    <text evidence="14">The sequence shown here is derived from an EMBL/GenBank/DDBJ whole genome shotgun (WGS) entry which is preliminary data.</text>
</comment>
<name>A0ABW2YW41_9SPHI</name>
<comment type="pathway">
    <text evidence="11">Cofactor biosynthesis; pyridoxine 5'-phosphate biosynthesis; pyridoxine 5'-phosphate from D-erythrose 4-phosphate: step 3/5.</text>
</comment>
<feature type="binding site" evidence="11">
    <location>
        <position position="190"/>
    </location>
    <ligand>
        <name>pyridoxal 5'-phosphate</name>
        <dbReference type="ChEBI" id="CHEBI:597326"/>
    </ligand>
</feature>
<evidence type="ECO:0000256" key="1">
    <source>
        <dbReference type="ARBA" id="ARBA00005099"/>
    </source>
</evidence>
<feature type="binding site" evidence="11">
    <location>
        <begin position="232"/>
        <end position="233"/>
    </location>
    <ligand>
        <name>pyridoxal 5'-phosphate</name>
        <dbReference type="ChEBI" id="CHEBI:597326"/>
    </ligand>
</feature>
<dbReference type="PROSITE" id="PS00595">
    <property type="entry name" value="AA_TRANSFER_CLASS_5"/>
    <property type="match status" value="1"/>
</dbReference>
<keyword evidence="8 11" id="KW-0718">Serine biosynthesis</keyword>
<gene>
    <name evidence="11 14" type="primary">serC</name>
    <name evidence="14" type="ORF">ACFQZS_09230</name>
</gene>
<evidence type="ECO:0000256" key="8">
    <source>
        <dbReference type="ARBA" id="ARBA00023299"/>
    </source>
</evidence>
<dbReference type="InterPro" id="IPR022278">
    <property type="entry name" value="Pser_aminoTfrase"/>
</dbReference>
<evidence type="ECO:0000256" key="4">
    <source>
        <dbReference type="ARBA" id="ARBA00022605"/>
    </source>
</evidence>
<dbReference type="InterPro" id="IPR015421">
    <property type="entry name" value="PyrdxlP-dep_Trfase_major"/>
</dbReference>
<keyword evidence="6 11" id="KW-0663">Pyridoxal phosphate</keyword>
<comment type="cofactor">
    <cofactor evidence="11">
        <name>pyridoxal 5'-phosphate</name>
        <dbReference type="ChEBI" id="CHEBI:597326"/>
    </cofactor>
    <text evidence="11">Binds 1 pyridoxal phosphate per subunit.</text>
</comment>
<evidence type="ECO:0000256" key="9">
    <source>
        <dbReference type="ARBA" id="ARBA00047630"/>
    </source>
</evidence>
<comment type="subunit">
    <text evidence="11">Homodimer.</text>
</comment>
<dbReference type="PIRSF" id="PIRSF000525">
    <property type="entry name" value="SerC"/>
    <property type="match status" value="1"/>
</dbReference>
<evidence type="ECO:0000256" key="12">
    <source>
        <dbReference type="RuleBase" id="RU004505"/>
    </source>
</evidence>
<dbReference type="Gene3D" id="3.40.640.10">
    <property type="entry name" value="Type I PLP-dependent aspartate aminotransferase-like (Major domain)"/>
    <property type="match status" value="1"/>
</dbReference>
<comment type="similarity">
    <text evidence="2 11">Belongs to the class-V pyridoxal-phosphate-dependent aminotransferase family. SerC subfamily.</text>
</comment>
<evidence type="ECO:0000313" key="15">
    <source>
        <dbReference type="Proteomes" id="UP001596958"/>
    </source>
</evidence>
<dbReference type="PANTHER" id="PTHR43247:SF1">
    <property type="entry name" value="PHOSPHOSERINE AMINOTRANSFERASE"/>
    <property type="match status" value="1"/>
</dbReference>
<dbReference type="Proteomes" id="UP001596958">
    <property type="component" value="Unassembled WGS sequence"/>
</dbReference>
<accession>A0ABW2YW41</accession>
<dbReference type="InterPro" id="IPR020578">
    <property type="entry name" value="Aminotrans_V_PyrdxlP_BS"/>
</dbReference>
<evidence type="ECO:0000256" key="3">
    <source>
        <dbReference type="ARBA" id="ARBA00022576"/>
    </source>
</evidence>
<evidence type="ECO:0000256" key="2">
    <source>
        <dbReference type="ARBA" id="ARBA00006904"/>
    </source>
</evidence>
<comment type="catalytic activity">
    <reaction evidence="10 11 12">
        <text>O-phospho-L-serine + 2-oxoglutarate = 3-phosphooxypyruvate + L-glutamate</text>
        <dbReference type="Rhea" id="RHEA:14329"/>
        <dbReference type="ChEBI" id="CHEBI:16810"/>
        <dbReference type="ChEBI" id="CHEBI:18110"/>
        <dbReference type="ChEBI" id="CHEBI:29985"/>
        <dbReference type="ChEBI" id="CHEBI:57524"/>
        <dbReference type="EC" id="2.6.1.52"/>
    </reaction>
</comment>
<keyword evidence="3 11" id="KW-0032">Aminotransferase</keyword>
<evidence type="ECO:0000256" key="11">
    <source>
        <dbReference type="HAMAP-Rule" id="MF_00160"/>
    </source>
</evidence>
<organism evidence="14 15">
    <name type="scientific">Mucilaginibacter calamicampi</name>
    <dbReference type="NCBI Taxonomy" id="1302352"/>
    <lineage>
        <taxon>Bacteria</taxon>
        <taxon>Pseudomonadati</taxon>
        <taxon>Bacteroidota</taxon>
        <taxon>Sphingobacteriia</taxon>
        <taxon>Sphingobacteriales</taxon>
        <taxon>Sphingobacteriaceae</taxon>
        <taxon>Mucilaginibacter</taxon>
    </lineage>
</organism>
<dbReference type="SUPFAM" id="SSF53383">
    <property type="entry name" value="PLP-dependent transferases"/>
    <property type="match status" value="1"/>
</dbReference>
<dbReference type="Pfam" id="PF00266">
    <property type="entry name" value="Aminotran_5"/>
    <property type="match status" value="1"/>
</dbReference>
<evidence type="ECO:0000256" key="10">
    <source>
        <dbReference type="ARBA" id="ARBA00049007"/>
    </source>
</evidence>
<keyword evidence="11" id="KW-0963">Cytoplasm</keyword>
<feature type="binding site" evidence="11">
    <location>
        <position position="167"/>
    </location>
    <ligand>
        <name>pyridoxal 5'-phosphate</name>
        <dbReference type="ChEBI" id="CHEBI:597326"/>
    </ligand>
</feature>
<evidence type="ECO:0000256" key="6">
    <source>
        <dbReference type="ARBA" id="ARBA00022898"/>
    </source>
</evidence>
<dbReference type="EMBL" id="JBHTHU010000005">
    <property type="protein sequence ID" value="MFD0750321.1"/>
    <property type="molecule type" value="Genomic_DNA"/>
</dbReference>
<feature type="modified residue" description="N6-(pyridoxal phosphate)lysine" evidence="11">
    <location>
        <position position="191"/>
    </location>
</feature>
<reference evidence="15" key="1">
    <citation type="journal article" date="2019" name="Int. J. Syst. Evol. Microbiol.">
        <title>The Global Catalogue of Microorganisms (GCM) 10K type strain sequencing project: providing services to taxonomists for standard genome sequencing and annotation.</title>
        <authorList>
            <consortium name="The Broad Institute Genomics Platform"/>
            <consortium name="The Broad Institute Genome Sequencing Center for Infectious Disease"/>
            <person name="Wu L."/>
            <person name="Ma J."/>
        </authorList>
    </citation>
    <scope>NUCLEOTIDE SEQUENCE [LARGE SCALE GENOMIC DNA]</scope>
    <source>
        <strain evidence="15">CCUG 63418</strain>
    </source>
</reference>
<dbReference type="Gene3D" id="3.90.1150.10">
    <property type="entry name" value="Aspartate Aminotransferase, domain 1"/>
    <property type="match status" value="1"/>
</dbReference>
<comment type="caution">
    <text evidence="11">Lacks conserved residue(s) required for the propagation of feature annotation.</text>
</comment>
<comment type="function">
    <text evidence="11">Catalyzes the reversible conversion of 3-phosphohydroxypyruvate to phosphoserine and of 3-hydroxy-2-oxo-4-phosphonooxybutanoate to phosphohydroxythreonine.</text>
</comment>
<dbReference type="GO" id="GO:0004648">
    <property type="term" value="F:O-phospho-L-serine:2-oxoglutarate aminotransferase activity"/>
    <property type="evidence" value="ECO:0007669"/>
    <property type="project" value="UniProtKB-EC"/>
</dbReference>
<feature type="binding site" evidence="11">
    <location>
        <position position="148"/>
    </location>
    <ligand>
        <name>pyridoxal 5'-phosphate</name>
        <dbReference type="ChEBI" id="CHEBI:597326"/>
    </ligand>
</feature>
<feature type="binding site" evidence="11">
    <location>
        <position position="100"/>
    </location>
    <ligand>
        <name>pyridoxal 5'-phosphate</name>
        <dbReference type="ChEBI" id="CHEBI:597326"/>
    </ligand>
</feature>